<dbReference type="GO" id="GO:0016705">
    <property type="term" value="F:oxidoreductase activity, acting on paired donors, with incorporation or reduction of molecular oxygen"/>
    <property type="evidence" value="ECO:0007669"/>
    <property type="project" value="UniProtKB-ARBA"/>
</dbReference>
<evidence type="ECO:0000256" key="7">
    <source>
        <dbReference type="SAM" id="Phobius"/>
    </source>
</evidence>
<dbReference type="Pfam" id="PF00355">
    <property type="entry name" value="Rieske"/>
    <property type="match status" value="1"/>
</dbReference>
<evidence type="ECO:0000256" key="6">
    <source>
        <dbReference type="ARBA" id="ARBA00038001"/>
    </source>
</evidence>
<dbReference type="Gene3D" id="2.102.10.10">
    <property type="entry name" value="Rieske [2Fe-2S] iron-sulphur domain"/>
    <property type="match status" value="1"/>
</dbReference>
<dbReference type="EMBL" id="JADQTO010000002">
    <property type="protein sequence ID" value="MBG0560412.1"/>
    <property type="molecule type" value="Genomic_DNA"/>
</dbReference>
<dbReference type="Pfam" id="PF09990">
    <property type="entry name" value="DUF2231"/>
    <property type="match status" value="1"/>
</dbReference>
<dbReference type="GO" id="GO:0004497">
    <property type="term" value="F:monooxygenase activity"/>
    <property type="evidence" value="ECO:0007669"/>
    <property type="project" value="UniProtKB-ARBA"/>
</dbReference>
<comment type="cofactor">
    <cofactor evidence="5">
        <name>[2Fe-2S] cluster</name>
        <dbReference type="ChEBI" id="CHEBI:190135"/>
    </cofactor>
</comment>
<gene>
    <name evidence="9" type="ORF">I4J89_02875</name>
</gene>
<feature type="domain" description="Rieske" evidence="8">
    <location>
        <begin position="187"/>
        <end position="286"/>
    </location>
</feature>
<reference evidence="9" key="1">
    <citation type="submission" date="2020-11" db="EMBL/GenBank/DDBJ databases">
        <title>Isolation and identification of active actinomycetes.</title>
        <authorList>
            <person name="Sun X."/>
        </authorList>
    </citation>
    <scope>NUCLEOTIDE SEQUENCE</scope>
    <source>
        <strain evidence="9">NEAU-A11</strain>
    </source>
</reference>
<dbReference type="RefSeq" id="WP_196412245.1">
    <property type="nucleotide sequence ID" value="NZ_JADQTO010000002.1"/>
</dbReference>
<keyword evidence="7" id="KW-0812">Transmembrane</keyword>
<keyword evidence="2" id="KW-0479">Metal-binding</keyword>
<dbReference type="CDD" id="cd03467">
    <property type="entry name" value="Rieske"/>
    <property type="match status" value="1"/>
</dbReference>
<evidence type="ECO:0000259" key="8">
    <source>
        <dbReference type="PROSITE" id="PS51296"/>
    </source>
</evidence>
<keyword evidence="10" id="KW-1185">Reference proteome</keyword>
<dbReference type="InterPro" id="IPR019251">
    <property type="entry name" value="DUF2231_TM"/>
</dbReference>
<keyword evidence="1" id="KW-0001">2Fe-2S</keyword>
<keyword evidence="3" id="KW-0408">Iron</keyword>
<dbReference type="SUPFAM" id="SSF50022">
    <property type="entry name" value="ISP domain"/>
    <property type="match status" value="1"/>
</dbReference>
<comment type="similarity">
    <text evidence="6">Belongs to the bacterial ring-hydroxylating dioxygenase ferredoxin component family.</text>
</comment>
<evidence type="ECO:0000256" key="2">
    <source>
        <dbReference type="ARBA" id="ARBA00022723"/>
    </source>
</evidence>
<evidence type="ECO:0000256" key="3">
    <source>
        <dbReference type="ARBA" id="ARBA00023004"/>
    </source>
</evidence>
<dbReference type="InterPro" id="IPR036922">
    <property type="entry name" value="Rieske_2Fe-2S_sf"/>
</dbReference>
<organism evidence="9 10">
    <name type="scientific">Actinoplanes aureus</name>
    <dbReference type="NCBI Taxonomy" id="2792083"/>
    <lineage>
        <taxon>Bacteria</taxon>
        <taxon>Bacillati</taxon>
        <taxon>Actinomycetota</taxon>
        <taxon>Actinomycetes</taxon>
        <taxon>Micromonosporales</taxon>
        <taxon>Micromonosporaceae</taxon>
        <taxon>Actinoplanes</taxon>
    </lineage>
</organism>
<keyword evidence="7" id="KW-1133">Transmembrane helix</keyword>
<name>A0A931FV40_9ACTN</name>
<dbReference type="PANTHER" id="PTHR21496">
    <property type="entry name" value="FERREDOXIN-RELATED"/>
    <property type="match status" value="1"/>
</dbReference>
<evidence type="ECO:0000256" key="1">
    <source>
        <dbReference type="ARBA" id="ARBA00022714"/>
    </source>
</evidence>
<evidence type="ECO:0000256" key="4">
    <source>
        <dbReference type="ARBA" id="ARBA00023014"/>
    </source>
</evidence>
<keyword evidence="4" id="KW-0411">Iron-sulfur</keyword>
<keyword evidence="7" id="KW-0472">Membrane</keyword>
<evidence type="ECO:0000313" key="10">
    <source>
        <dbReference type="Proteomes" id="UP000598146"/>
    </source>
</evidence>
<dbReference type="AlphaFoldDB" id="A0A931FV40"/>
<feature type="transmembrane region" description="Helical" evidence="7">
    <location>
        <begin position="113"/>
        <end position="134"/>
    </location>
</feature>
<feature type="transmembrane region" description="Helical" evidence="7">
    <location>
        <begin position="146"/>
        <end position="166"/>
    </location>
</feature>
<dbReference type="InterPro" id="IPR017941">
    <property type="entry name" value="Rieske_2Fe-2S"/>
</dbReference>
<evidence type="ECO:0000313" key="9">
    <source>
        <dbReference type="EMBL" id="MBG0560412.1"/>
    </source>
</evidence>
<dbReference type="GO" id="GO:0046872">
    <property type="term" value="F:metal ion binding"/>
    <property type="evidence" value="ECO:0007669"/>
    <property type="project" value="UniProtKB-KW"/>
</dbReference>
<sequence>MLRQALSRLEQAEALDGASDRIQAAVTSVVRPRTLRDLLHGTWLGHPLHPVLVQVPVGAFISAAILDLLPERLVPGSRKAATALIAAGTAGVAPAAIAGWVDWSDMTKDRRRVGLVHAATNAVAVTLYASSLVARIRGRHAQGRTLAFAGLSVAGAGAYLGGHLSYAQGAGISHAAPEVSRVPEEWTEVSSLSSLPEGKPAVRRAGDVSVLLYRQGDRVTALIERCSHEGGPLGEGDVESSGSDACVVCPWHGSTFRLTDGLVVHGPAANDQPLLPVRVRDGHVEVRRP</sequence>
<dbReference type="PROSITE" id="PS51296">
    <property type="entry name" value="RIESKE"/>
    <property type="match status" value="1"/>
</dbReference>
<accession>A0A931FV40</accession>
<dbReference type="PANTHER" id="PTHR21496:SF0">
    <property type="entry name" value="RIESKE DOMAIN-CONTAINING PROTEIN"/>
    <property type="match status" value="1"/>
</dbReference>
<comment type="caution">
    <text evidence="9">The sequence shown here is derived from an EMBL/GenBank/DDBJ whole genome shotgun (WGS) entry which is preliminary data.</text>
</comment>
<evidence type="ECO:0000256" key="5">
    <source>
        <dbReference type="ARBA" id="ARBA00034078"/>
    </source>
</evidence>
<dbReference type="GO" id="GO:0051537">
    <property type="term" value="F:2 iron, 2 sulfur cluster binding"/>
    <property type="evidence" value="ECO:0007669"/>
    <property type="project" value="UniProtKB-KW"/>
</dbReference>
<feature type="transmembrane region" description="Helical" evidence="7">
    <location>
        <begin position="81"/>
        <end position="101"/>
    </location>
</feature>
<protein>
    <submittedName>
        <fullName evidence="9">Rieske 2Fe-2S domain-containing protein</fullName>
    </submittedName>
</protein>
<proteinExistence type="inferred from homology"/>
<dbReference type="Proteomes" id="UP000598146">
    <property type="component" value="Unassembled WGS sequence"/>
</dbReference>